<comment type="caution">
    <text evidence="1">The sequence shown here is derived from an EMBL/GenBank/DDBJ whole genome shotgun (WGS) entry which is preliminary data.</text>
</comment>
<sequence>MSKVATVLLLLGLLLPARRLLAQNLQFHYDLRHTLAPAANSSNFPSLSFEYFKNSDTLNHGAFLFKLQADLTGQRHNQGQLYTQLTQTLRYWKPQVQLALNYTAGLGVTPDGYGFYLTSTLGAGLAYPFQWKGAFLSVNALYRYTAFERPSYDPQLTFYFGRGFFHYKLFAAGSLVGWTENRNQGTPETSQFTGKKIAFFGDPQLWFTVRKGLAVGSRVNVYYHLLSTKDQVQLYPTLGIKHLF</sequence>
<dbReference type="EMBL" id="WQKZ01000007">
    <property type="protein sequence ID" value="MVN78814.1"/>
    <property type="molecule type" value="Genomic_DNA"/>
</dbReference>
<reference evidence="1 2" key="1">
    <citation type="submission" date="2019-12" db="EMBL/GenBank/DDBJ databases">
        <title>Hymenobacter sp. HMF4947 Genome sequencing and assembly.</title>
        <authorList>
            <person name="Kang H."/>
            <person name="Cha I."/>
            <person name="Kim H."/>
            <person name="Joh K."/>
        </authorList>
    </citation>
    <scope>NUCLEOTIDE SEQUENCE [LARGE SCALE GENOMIC DNA]</scope>
    <source>
        <strain evidence="1 2">HMF4947</strain>
    </source>
</reference>
<proteinExistence type="predicted"/>
<keyword evidence="2" id="KW-1185">Reference proteome</keyword>
<dbReference type="Pfam" id="PF16412">
    <property type="entry name" value="DUF5020"/>
    <property type="match status" value="1"/>
</dbReference>
<dbReference type="RefSeq" id="WP_157569301.1">
    <property type="nucleotide sequence ID" value="NZ_WQKZ01000007.1"/>
</dbReference>
<evidence type="ECO:0000313" key="1">
    <source>
        <dbReference type="EMBL" id="MVN78814.1"/>
    </source>
</evidence>
<accession>A0A7K1TK77</accession>
<dbReference type="Proteomes" id="UP000441336">
    <property type="component" value="Unassembled WGS sequence"/>
</dbReference>
<evidence type="ECO:0000313" key="2">
    <source>
        <dbReference type="Proteomes" id="UP000441336"/>
    </source>
</evidence>
<organism evidence="1 2">
    <name type="scientific">Hymenobacter ginkgonis</name>
    <dbReference type="NCBI Taxonomy" id="2682976"/>
    <lineage>
        <taxon>Bacteria</taxon>
        <taxon>Pseudomonadati</taxon>
        <taxon>Bacteroidota</taxon>
        <taxon>Cytophagia</taxon>
        <taxon>Cytophagales</taxon>
        <taxon>Hymenobacteraceae</taxon>
        <taxon>Hymenobacter</taxon>
    </lineage>
</organism>
<gene>
    <name evidence="1" type="ORF">GO988_20975</name>
</gene>
<name>A0A7K1TK77_9BACT</name>
<protein>
    <submittedName>
        <fullName evidence="1">DUF5020 family protein</fullName>
    </submittedName>
</protein>
<dbReference type="AlphaFoldDB" id="A0A7K1TK77"/>